<feature type="region of interest" description="Disordered" evidence="1">
    <location>
        <begin position="1"/>
        <end position="30"/>
    </location>
</feature>
<protein>
    <submittedName>
        <fullName evidence="3">Uncharacterized protein</fullName>
    </submittedName>
</protein>
<name>A0A4V3XDS8_9AGAM</name>
<keyword evidence="4" id="KW-1185">Reference proteome</keyword>
<proteinExistence type="predicted"/>
<accession>A0A4V3XDS8</accession>
<reference evidence="3 4" key="1">
    <citation type="submission" date="2019-02" db="EMBL/GenBank/DDBJ databases">
        <title>Genome sequencing of the rare red list fungi Phellinidium pouzarii.</title>
        <authorList>
            <person name="Buettner E."/>
            <person name="Kellner H."/>
        </authorList>
    </citation>
    <scope>NUCLEOTIDE SEQUENCE [LARGE SCALE GENOMIC DNA]</scope>
    <source>
        <strain evidence="3 4">DSM 108285</strain>
    </source>
</reference>
<organism evidence="3 4">
    <name type="scientific">Phellinidium pouzarii</name>
    <dbReference type="NCBI Taxonomy" id="167371"/>
    <lineage>
        <taxon>Eukaryota</taxon>
        <taxon>Fungi</taxon>
        <taxon>Dikarya</taxon>
        <taxon>Basidiomycota</taxon>
        <taxon>Agaricomycotina</taxon>
        <taxon>Agaricomycetes</taxon>
        <taxon>Hymenochaetales</taxon>
        <taxon>Hymenochaetaceae</taxon>
        <taxon>Phellinidium</taxon>
    </lineage>
</organism>
<dbReference type="AlphaFoldDB" id="A0A4V3XDS8"/>
<dbReference type="Proteomes" id="UP000308199">
    <property type="component" value="Unassembled WGS sequence"/>
</dbReference>
<feature type="transmembrane region" description="Helical" evidence="2">
    <location>
        <begin position="124"/>
        <end position="143"/>
    </location>
</feature>
<evidence type="ECO:0000313" key="4">
    <source>
        <dbReference type="Proteomes" id="UP000308199"/>
    </source>
</evidence>
<feature type="compositionally biased region" description="Low complexity" evidence="1">
    <location>
        <begin position="17"/>
        <end position="29"/>
    </location>
</feature>
<gene>
    <name evidence="3" type="ORF">EW145_g993</name>
</gene>
<keyword evidence="2" id="KW-0812">Transmembrane</keyword>
<evidence type="ECO:0000256" key="2">
    <source>
        <dbReference type="SAM" id="Phobius"/>
    </source>
</evidence>
<keyword evidence="2" id="KW-1133">Transmembrane helix</keyword>
<keyword evidence="2" id="KW-0472">Membrane</keyword>
<comment type="caution">
    <text evidence="3">The sequence shown here is derived from an EMBL/GenBank/DDBJ whole genome shotgun (WGS) entry which is preliminary data.</text>
</comment>
<sequence length="292" mass="32154">MEPVPFSSTPDLDFRASSSSSSESVSQSVRTPSEDNFINILDHKLEAIVKKERECEDRLKIRWSGHVHSGEMSSKRNSRFNSHSLESATHTKPIFVLVIGHSQLDDYAFDRLHPFNEDKKIARILKVLFGIEAVFLLGIVIYINLYEQVGIESIAEGVTVCNTNRPSPPVWGPLSWAVTLTYGLILMILALYKASVIWKEAAGFSGLDLVKVLIQDQIIYFFMVLFCSAAQIVAGSPEISGVLSDTLNVMGSPSLLCILGSRLLIRLKKAGERSVNGGTSCVTPSTSNMQFA</sequence>
<dbReference type="OrthoDB" id="2638860at2759"/>
<evidence type="ECO:0000256" key="1">
    <source>
        <dbReference type="SAM" id="MobiDB-lite"/>
    </source>
</evidence>
<feature type="compositionally biased region" description="Polar residues" evidence="1">
    <location>
        <begin position="1"/>
        <end position="10"/>
    </location>
</feature>
<dbReference type="EMBL" id="SGPK01000024">
    <property type="protein sequence ID" value="THH10923.1"/>
    <property type="molecule type" value="Genomic_DNA"/>
</dbReference>
<feature type="transmembrane region" description="Helical" evidence="2">
    <location>
        <begin position="174"/>
        <end position="192"/>
    </location>
</feature>
<feature type="transmembrane region" description="Helical" evidence="2">
    <location>
        <begin position="213"/>
        <end position="234"/>
    </location>
</feature>
<evidence type="ECO:0000313" key="3">
    <source>
        <dbReference type="EMBL" id="THH10923.1"/>
    </source>
</evidence>